<dbReference type="InterPro" id="IPR050607">
    <property type="entry name" value="NOS"/>
</dbReference>
<comment type="subunit">
    <text evidence="10">Homodimer.</text>
</comment>
<comment type="miscellaneous">
    <text evidence="10">This protein is similar to the oxygenase domain of eukaryotic nitric oxide synthases but lacks the reductase domain which, in eukaryotes, is responsible for transfer of electrons to the ferric heme during nitric oxide synthesis.</text>
</comment>
<dbReference type="InterPro" id="IPR044943">
    <property type="entry name" value="NOS_dom_1"/>
</dbReference>
<dbReference type="PIRSF" id="PIRSF037219">
    <property type="entry name" value="NOS_oxygenase"/>
    <property type="match status" value="1"/>
</dbReference>
<proteinExistence type="inferred from homology"/>
<feature type="domain" description="Nitric oxide synthase (NOS)" evidence="11">
    <location>
        <begin position="28"/>
        <end position="378"/>
    </location>
</feature>
<dbReference type="InterPro" id="IPR044944">
    <property type="entry name" value="NOS_dom_3"/>
</dbReference>
<dbReference type="PANTHER" id="PTHR43410">
    <property type="entry name" value="NITRIC OXIDE SYNTHASE OXYGENASE"/>
    <property type="match status" value="1"/>
</dbReference>
<keyword evidence="7 10" id="KW-0560">Oxidoreductase</keyword>
<dbReference type="Gene3D" id="3.90.440.10">
    <property type="entry name" value="Nitric Oxide Synthase,Heme Domain,Chain A domain 2"/>
    <property type="match status" value="1"/>
</dbReference>
<dbReference type="Proteomes" id="UP001424741">
    <property type="component" value="Unassembled WGS sequence"/>
</dbReference>
<protein>
    <recommendedName>
        <fullName evidence="4 10">Nitric oxide synthase oxygenase</fullName>
        <ecNumber evidence="3 10">1.14.14.47</ecNumber>
    </recommendedName>
</protein>
<evidence type="ECO:0000256" key="10">
    <source>
        <dbReference type="PIRNR" id="PIRNR037219"/>
    </source>
</evidence>
<evidence type="ECO:0000259" key="11">
    <source>
        <dbReference type="Pfam" id="PF02898"/>
    </source>
</evidence>
<dbReference type="InterPro" id="IPR044940">
    <property type="entry name" value="NOS_dom_2"/>
</dbReference>
<evidence type="ECO:0000256" key="1">
    <source>
        <dbReference type="ARBA" id="ARBA00001971"/>
    </source>
</evidence>
<comment type="catalytic activity">
    <reaction evidence="9">
        <text>3 reduced [flavodoxin] + 2 L-arginine + 4 O2 = 3 oxidized [flavodoxin] + 2 L-citrulline + 2 nitric oxide + 4 H2O + 5 H(+)</text>
        <dbReference type="Rhea" id="RHEA:52324"/>
        <dbReference type="Rhea" id="RHEA-COMP:10622"/>
        <dbReference type="Rhea" id="RHEA-COMP:10623"/>
        <dbReference type="ChEBI" id="CHEBI:15377"/>
        <dbReference type="ChEBI" id="CHEBI:15378"/>
        <dbReference type="ChEBI" id="CHEBI:15379"/>
        <dbReference type="ChEBI" id="CHEBI:16480"/>
        <dbReference type="ChEBI" id="CHEBI:32682"/>
        <dbReference type="ChEBI" id="CHEBI:57618"/>
        <dbReference type="ChEBI" id="CHEBI:57743"/>
        <dbReference type="ChEBI" id="CHEBI:58210"/>
        <dbReference type="EC" id="1.14.14.47"/>
    </reaction>
</comment>
<dbReference type="InterPro" id="IPR017142">
    <property type="entry name" value="Nitric_oxide_synthase_Oase-su"/>
</dbReference>
<name>A0ABP9UY42_9BACT</name>
<organism evidence="12 13">
    <name type="scientific">Rubritalea halochordaticola</name>
    <dbReference type="NCBI Taxonomy" id="714537"/>
    <lineage>
        <taxon>Bacteria</taxon>
        <taxon>Pseudomonadati</taxon>
        <taxon>Verrucomicrobiota</taxon>
        <taxon>Verrucomicrobiia</taxon>
        <taxon>Verrucomicrobiales</taxon>
        <taxon>Rubritaleaceae</taxon>
        <taxon>Rubritalea</taxon>
    </lineage>
</organism>
<evidence type="ECO:0000256" key="6">
    <source>
        <dbReference type="ARBA" id="ARBA00022723"/>
    </source>
</evidence>
<dbReference type="InterPro" id="IPR004030">
    <property type="entry name" value="NOS_N"/>
</dbReference>
<comment type="function">
    <text evidence="10">Catalyzes the production of nitric oxide.</text>
</comment>
<evidence type="ECO:0000256" key="4">
    <source>
        <dbReference type="ARBA" id="ARBA00018859"/>
    </source>
</evidence>
<gene>
    <name evidence="12" type="primary">nos</name>
    <name evidence="12" type="ORF">Rhal01_01549</name>
</gene>
<evidence type="ECO:0000256" key="7">
    <source>
        <dbReference type="ARBA" id="ARBA00023002"/>
    </source>
</evidence>
<keyword evidence="13" id="KW-1185">Reference proteome</keyword>
<accession>A0ABP9UY42</accession>
<reference evidence="12 13" key="1">
    <citation type="submission" date="2024-02" db="EMBL/GenBank/DDBJ databases">
        <title>Rubritalea halochordaticola NBRC 107102.</title>
        <authorList>
            <person name="Ichikawa N."/>
            <person name="Katano-Makiyama Y."/>
            <person name="Hidaka K."/>
        </authorList>
    </citation>
    <scope>NUCLEOTIDE SEQUENCE [LARGE SCALE GENOMIC DNA]</scope>
    <source>
        <strain evidence="12 13">NBRC 107102</strain>
    </source>
</reference>
<comment type="caution">
    <text evidence="12">The sequence shown here is derived from an EMBL/GenBank/DDBJ whole genome shotgun (WGS) entry which is preliminary data.</text>
</comment>
<dbReference type="EMBL" id="BAABRL010000004">
    <property type="protein sequence ID" value="GAA5495374.1"/>
    <property type="molecule type" value="Genomic_DNA"/>
</dbReference>
<evidence type="ECO:0000256" key="2">
    <source>
        <dbReference type="ARBA" id="ARBA00005411"/>
    </source>
</evidence>
<comment type="similarity">
    <text evidence="2 10">Belongs to the NOS family. Bacterial NOS oxygenase subfamily.</text>
</comment>
<dbReference type="Gene3D" id="3.90.1230.10">
    <property type="entry name" value="Nitric Oxide Synthase, Chain A, domain 3"/>
    <property type="match status" value="1"/>
</dbReference>
<dbReference type="EC" id="1.14.14.47" evidence="3 10"/>
<dbReference type="InterPro" id="IPR036119">
    <property type="entry name" value="NOS_N_sf"/>
</dbReference>
<evidence type="ECO:0000256" key="9">
    <source>
        <dbReference type="ARBA" id="ARBA00048713"/>
    </source>
</evidence>
<evidence type="ECO:0000313" key="12">
    <source>
        <dbReference type="EMBL" id="GAA5495374.1"/>
    </source>
</evidence>
<evidence type="ECO:0000256" key="5">
    <source>
        <dbReference type="ARBA" id="ARBA00022617"/>
    </source>
</evidence>
<keyword evidence="6 10" id="KW-0479">Metal-binding</keyword>
<dbReference type="Gene3D" id="3.90.340.10">
    <property type="entry name" value="Nitric Oxide Synthase, Chain A, domain 1"/>
    <property type="match status" value="1"/>
</dbReference>
<evidence type="ECO:0000256" key="3">
    <source>
        <dbReference type="ARBA" id="ARBA00012735"/>
    </source>
</evidence>
<evidence type="ECO:0000256" key="8">
    <source>
        <dbReference type="ARBA" id="ARBA00023004"/>
    </source>
</evidence>
<dbReference type="PANTHER" id="PTHR43410:SF1">
    <property type="entry name" value="NITRIC OXIDE SYNTHASE"/>
    <property type="match status" value="1"/>
</dbReference>
<dbReference type="Pfam" id="PF02898">
    <property type="entry name" value="NO_synthase"/>
    <property type="match status" value="1"/>
</dbReference>
<sequence>MENFMNLVLVDGLLMPWLYVCVQQRDAEQSLSEAGAFLCQMAQEGGEVSASRMDDLKSQLSEQGWWRMNQQELEWAGKWAWRNSEKCIGRLFWEKLEVVDAQDVTSAAEVFEACMQHLRKSTNGGKIIPMVTFFPPKRADGWEIKIHSHQLVRYAGYQLEDGSVLGDPDQVKMTQWAIELGWQPPADKSQFDVLPLIIEYPGEGVKCFPVPQDAVLEVPIIHRDFDWFAELGLKWHALPAVSNRVLDAGGMQFTAAPFSGYYMGTEIGARNFGDSYRYNMLKSVAKMMGLDTSKGDSLWKDRAMIELNSAVLYSFRQAGVTIVDHHTASRQFLQHIENEEKCGRTVPGQWSWIVPPISGSACPVYHRGYSKERPKPRFKG</sequence>
<comment type="cofactor">
    <cofactor evidence="1 10">
        <name>heme</name>
        <dbReference type="ChEBI" id="CHEBI:30413"/>
    </cofactor>
</comment>
<keyword evidence="5 10" id="KW-0349">Heme</keyword>
<keyword evidence="8 10" id="KW-0408">Iron</keyword>
<dbReference type="SUPFAM" id="SSF56512">
    <property type="entry name" value="Nitric oxide (NO) synthase oxygenase domain"/>
    <property type="match status" value="1"/>
</dbReference>
<evidence type="ECO:0000313" key="13">
    <source>
        <dbReference type="Proteomes" id="UP001424741"/>
    </source>
</evidence>